<accession>A0A947DER6</accession>
<comment type="caution">
    <text evidence="2">The sequence shown here is derived from an EMBL/GenBank/DDBJ whole genome shotgun (WGS) entry which is preliminary data.</text>
</comment>
<protein>
    <submittedName>
        <fullName evidence="2">Type II toxin-antitoxin system prevent-host-death family antitoxin</fullName>
    </submittedName>
</protein>
<dbReference type="RefSeq" id="WP_215608108.1">
    <property type="nucleotide sequence ID" value="NZ_JADOES010000008.1"/>
</dbReference>
<dbReference type="InterPro" id="IPR036165">
    <property type="entry name" value="YefM-like_sf"/>
</dbReference>
<dbReference type="AlphaFoldDB" id="A0A947DER6"/>
<dbReference type="EMBL" id="JADOES010000008">
    <property type="protein sequence ID" value="MBT9315044.1"/>
    <property type="molecule type" value="Genomic_DNA"/>
</dbReference>
<reference evidence="2" key="2">
    <citation type="journal article" date="2021" name="Mar. Drugs">
        <title>Genome Reduction and Secondary Metabolism of the Marine Sponge-Associated Cyanobacterium Leptothoe.</title>
        <authorList>
            <person name="Konstantinou D."/>
            <person name="Popin R.V."/>
            <person name="Fewer D.P."/>
            <person name="Sivonen K."/>
            <person name="Gkelis S."/>
        </authorList>
    </citation>
    <scope>NUCLEOTIDE SEQUENCE</scope>
    <source>
        <strain evidence="2">TAU-MAC 1115</strain>
    </source>
</reference>
<evidence type="ECO:0000313" key="2">
    <source>
        <dbReference type="EMBL" id="MBT9315044.1"/>
    </source>
</evidence>
<proteinExistence type="inferred from homology"/>
<reference evidence="2" key="1">
    <citation type="submission" date="2020-11" db="EMBL/GenBank/DDBJ databases">
        <authorList>
            <person name="Konstantinou D."/>
            <person name="Gkelis S."/>
            <person name="Popin R."/>
            <person name="Fewer D."/>
            <person name="Sivonen K."/>
        </authorList>
    </citation>
    <scope>NUCLEOTIDE SEQUENCE</scope>
    <source>
        <strain evidence="2">TAU-MAC 1115</strain>
    </source>
</reference>
<evidence type="ECO:0000313" key="3">
    <source>
        <dbReference type="Proteomes" id="UP000717364"/>
    </source>
</evidence>
<organism evidence="2 3">
    <name type="scientific">Leptothoe spongobia TAU-MAC 1115</name>
    <dbReference type="NCBI Taxonomy" id="1967444"/>
    <lineage>
        <taxon>Bacteria</taxon>
        <taxon>Bacillati</taxon>
        <taxon>Cyanobacteriota</taxon>
        <taxon>Cyanophyceae</taxon>
        <taxon>Nodosilineales</taxon>
        <taxon>Cymatolegaceae</taxon>
        <taxon>Leptothoe</taxon>
        <taxon>Leptothoe spongobia</taxon>
    </lineage>
</organism>
<sequence length="75" mass="8775">MQKVDINKAEVEITQLFQSALQGEEIIITRDQQPILKLIPMALPRKRRQRGSAKGQILMDLYFDDPLNDFEEYII</sequence>
<dbReference type="Proteomes" id="UP000717364">
    <property type="component" value="Unassembled WGS sequence"/>
</dbReference>
<keyword evidence="3" id="KW-1185">Reference proteome</keyword>
<gene>
    <name evidence="2" type="ORF">IXB50_06370</name>
</gene>
<evidence type="ECO:0000256" key="1">
    <source>
        <dbReference type="ARBA" id="ARBA00009981"/>
    </source>
</evidence>
<comment type="similarity">
    <text evidence="1">Belongs to the phD/YefM antitoxin family.</text>
</comment>
<name>A0A947DER6_9CYAN</name>
<dbReference type="SUPFAM" id="SSF143120">
    <property type="entry name" value="YefM-like"/>
    <property type="match status" value="1"/>
</dbReference>